<evidence type="ECO:0000256" key="1">
    <source>
        <dbReference type="ARBA" id="ARBA00005234"/>
    </source>
</evidence>
<dbReference type="Proteomes" id="UP000663879">
    <property type="component" value="Unassembled WGS sequence"/>
</dbReference>
<dbReference type="InterPro" id="IPR038765">
    <property type="entry name" value="Papain-like_cys_pep_sf"/>
</dbReference>
<evidence type="ECO:0000256" key="4">
    <source>
        <dbReference type="ARBA" id="ARBA00022807"/>
    </source>
</evidence>
<dbReference type="InterPro" id="IPR003653">
    <property type="entry name" value="Peptidase_C48_C"/>
</dbReference>
<evidence type="ECO:0000256" key="3">
    <source>
        <dbReference type="ARBA" id="ARBA00022801"/>
    </source>
</evidence>
<dbReference type="Pfam" id="PF02902">
    <property type="entry name" value="Peptidase_C48"/>
    <property type="match status" value="1"/>
</dbReference>
<dbReference type="GO" id="GO:0005634">
    <property type="term" value="C:nucleus"/>
    <property type="evidence" value="ECO:0007669"/>
    <property type="project" value="TreeGrafter"/>
</dbReference>
<evidence type="ECO:0000256" key="2">
    <source>
        <dbReference type="ARBA" id="ARBA00022670"/>
    </source>
</evidence>
<evidence type="ECO:0000313" key="6">
    <source>
        <dbReference type="EMBL" id="CAF1009833.1"/>
    </source>
</evidence>
<evidence type="ECO:0000313" key="7">
    <source>
        <dbReference type="Proteomes" id="UP000663879"/>
    </source>
</evidence>
<sequence>MNANWPKPATSSSLLNKSLTLHEKNKINYKLRIYSSQEIDLSDDAIEIKTIDPLIVKGLGFKIFQSDLHSVVNCEKLNDNIINFYLNLLCNSIDSFKAFSIDSILINKILSTDLRGITKCFEKLNNSCYQLIFFPLFIHTNHWSLLIFNTSKKTISFDDSLFKIDLNFVKKITTKLSKYVTSLKSCSDWPVLSSFNYPQQIDNDTDWRVFLCQYAKYHAFNRSFDFTQSDILSKRIEIANEIRKFEINSILQHD</sequence>
<accession>A0A814HGF7</accession>
<dbReference type="PANTHER" id="PTHR12606:SF141">
    <property type="entry name" value="GH15225P-RELATED"/>
    <property type="match status" value="1"/>
</dbReference>
<dbReference type="OrthoDB" id="8188607at2759"/>
<dbReference type="GO" id="GO:0016926">
    <property type="term" value="P:protein desumoylation"/>
    <property type="evidence" value="ECO:0007669"/>
    <property type="project" value="TreeGrafter"/>
</dbReference>
<proteinExistence type="inferred from homology"/>
<name>A0A814HGF7_9BILA</name>
<reference evidence="6" key="1">
    <citation type="submission" date="2021-02" db="EMBL/GenBank/DDBJ databases">
        <authorList>
            <person name="Nowell W R."/>
        </authorList>
    </citation>
    <scope>NUCLEOTIDE SEQUENCE</scope>
    <source>
        <strain evidence="6">Ploen Becks lab</strain>
    </source>
</reference>
<dbReference type="GO" id="GO:0016929">
    <property type="term" value="F:deSUMOylase activity"/>
    <property type="evidence" value="ECO:0007669"/>
    <property type="project" value="TreeGrafter"/>
</dbReference>
<protein>
    <recommendedName>
        <fullName evidence="5">Ubiquitin-like protease family profile domain-containing protein</fullName>
    </recommendedName>
</protein>
<keyword evidence="7" id="KW-1185">Reference proteome</keyword>
<dbReference type="SUPFAM" id="SSF54001">
    <property type="entry name" value="Cysteine proteinases"/>
    <property type="match status" value="1"/>
</dbReference>
<dbReference type="PANTHER" id="PTHR12606">
    <property type="entry name" value="SENTRIN/SUMO-SPECIFIC PROTEASE"/>
    <property type="match status" value="1"/>
</dbReference>
<gene>
    <name evidence="6" type="ORF">OXX778_LOCUS16836</name>
</gene>
<dbReference type="Gene3D" id="3.40.395.10">
    <property type="entry name" value="Adenoviral Proteinase, Chain A"/>
    <property type="match status" value="1"/>
</dbReference>
<keyword evidence="2" id="KW-0645">Protease</keyword>
<keyword evidence="3" id="KW-0378">Hydrolase</keyword>
<comment type="caution">
    <text evidence="6">The sequence shown here is derived from an EMBL/GenBank/DDBJ whole genome shotgun (WGS) entry which is preliminary data.</text>
</comment>
<keyword evidence="4" id="KW-0788">Thiol protease</keyword>
<organism evidence="6 7">
    <name type="scientific">Brachionus calyciflorus</name>
    <dbReference type="NCBI Taxonomy" id="104777"/>
    <lineage>
        <taxon>Eukaryota</taxon>
        <taxon>Metazoa</taxon>
        <taxon>Spiralia</taxon>
        <taxon>Gnathifera</taxon>
        <taxon>Rotifera</taxon>
        <taxon>Eurotatoria</taxon>
        <taxon>Monogononta</taxon>
        <taxon>Pseudotrocha</taxon>
        <taxon>Ploima</taxon>
        <taxon>Brachionidae</taxon>
        <taxon>Brachionus</taxon>
    </lineage>
</organism>
<feature type="domain" description="Ubiquitin-like protease family profile" evidence="5">
    <location>
        <begin position="61"/>
        <end position="218"/>
    </location>
</feature>
<dbReference type="GO" id="GO:0006508">
    <property type="term" value="P:proteolysis"/>
    <property type="evidence" value="ECO:0007669"/>
    <property type="project" value="UniProtKB-KW"/>
</dbReference>
<dbReference type="PROSITE" id="PS50600">
    <property type="entry name" value="ULP_PROTEASE"/>
    <property type="match status" value="1"/>
</dbReference>
<evidence type="ECO:0000259" key="5">
    <source>
        <dbReference type="PROSITE" id="PS50600"/>
    </source>
</evidence>
<dbReference type="EMBL" id="CAJNOC010004109">
    <property type="protein sequence ID" value="CAF1009833.1"/>
    <property type="molecule type" value="Genomic_DNA"/>
</dbReference>
<comment type="similarity">
    <text evidence="1">Belongs to the peptidase C48 family.</text>
</comment>
<dbReference type="AlphaFoldDB" id="A0A814HGF7"/>